<dbReference type="FunFam" id="3.20.20.100:FF:000014">
    <property type="entry name" value="NAD(P)-linked oxidoreductase superfamily protein"/>
    <property type="match status" value="1"/>
</dbReference>
<sequence length="599" mass="67009">MEISGVPVITLSLGMEMPILGMGTAENFTKGSEREKLAILKAIEVGYRHFDTAAVYQSEESVGEAVAEALQLGLIKSRNELFITSKLWCTDAHPDRVLIALQNSLRNLKIEYLDLYLIHYPASLKPGKIVPNVPKDEILPMDYRSVEMNPTFQQKNLREFCKANNILVTAYSTLGAKGLSWGSNAVMGSEVLHQIALARGKSIAQVSLRWVCEQGVGLVVKSFHEERMRENLKIFDWKLTTEDLEKIGEIPQCRIATAELFVSADGPFRSLQEFWDEECGLSLCVCERERMESGGVPVVTLSSGRGMPILGMGTLAIVKAIEVGYRHFDTAFVYQTEGSLGEAVAEALQIGLIKSRDELFITSKLWCADAYPDHVLPALQNSLRNLKLEYLDLYLIHWPVSLKPGKFVHPIPKNEIYQIDYKSVWAAMEKCQILGLTKSIGVSNFSCKKLQYLMATANIPPAVNQVEMNPIWQQQKLRDYCKANSVMVTAYSPLGAKGTLWGSSGVMDSEVLNQISQVRGKSVAQVSLKWVYEQGVSLLVKSFNEERMKENLGIFDWELSPEDLKKISELPQRRVANGDPFVSVNGPFKSVEELWDDEV</sequence>
<keyword evidence="5" id="KW-1185">Reference proteome</keyword>
<name>A0AA42AXC8_PAPNU</name>
<feature type="domain" description="NADP-dependent oxidoreductase" evidence="3">
    <location>
        <begin position="20"/>
        <end position="122"/>
    </location>
</feature>
<dbReference type="PROSITE" id="PS00063">
    <property type="entry name" value="ALDOKETO_REDUCTASE_3"/>
    <property type="match status" value="2"/>
</dbReference>
<dbReference type="CDD" id="cd19124">
    <property type="entry name" value="AKR_AKR4A_4B"/>
    <property type="match status" value="1"/>
</dbReference>
<dbReference type="InterPro" id="IPR036812">
    <property type="entry name" value="NAD(P)_OxRdtase_dom_sf"/>
</dbReference>
<dbReference type="InterPro" id="IPR020471">
    <property type="entry name" value="AKR"/>
</dbReference>
<dbReference type="Gene3D" id="3.20.20.100">
    <property type="entry name" value="NADP-dependent oxidoreductase domain"/>
    <property type="match status" value="3"/>
</dbReference>
<keyword evidence="2" id="KW-0560">Oxidoreductase</keyword>
<evidence type="ECO:0000259" key="3">
    <source>
        <dbReference type="Pfam" id="PF00248"/>
    </source>
</evidence>
<reference evidence="4" key="1">
    <citation type="submission" date="2022-03" db="EMBL/GenBank/DDBJ databases">
        <title>A functionally conserved STORR gene fusion in Papaver species that diverged 16.8 million years ago.</title>
        <authorList>
            <person name="Catania T."/>
        </authorList>
    </citation>
    <scope>NUCLEOTIDE SEQUENCE</scope>
    <source>
        <strain evidence="4">S-191538</strain>
    </source>
</reference>
<protein>
    <recommendedName>
        <fullName evidence="3">NADP-dependent oxidoreductase domain-containing protein</fullName>
    </recommendedName>
</protein>
<evidence type="ECO:0000256" key="1">
    <source>
        <dbReference type="ARBA" id="ARBA00022857"/>
    </source>
</evidence>
<evidence type="ECO:0000256" key="2">
    <source>
        <dbReference type="ARBA" id="ARBA00023002"/>
    </source>
</evidence>
<dbReference type="InterPro" id="IPR023210">
    <property type="entry name" value="NADP_OxRdtase_dom"/>
</dbReference>
<keyword evidence="1" id="KW-0521">NADP</keyword>
<comment type="caution">
    <text evidence="4">The sequence shown here is derived from an EMBL/GenBank/DDBJ whole genome shotgun (WGS) entry which is preliminary data.</text>
</comment>
<dbReference type="AlphaFoldDB" id="A0AA42AXC8"/>
<gene>
    <name evidence="4" type="ORF">MKW94_002475</name>
</gene>
<dbReference type="GO" id="GO:0044550">
    <property type="term" value="P:secondary metabolite biosynthetic process"/>
    <property type="evidence" value="ECO:0007669"/>
    <property type="project" value="UniProtKB-ARBA"/>
</dbReference>
<feature type="domain" description="NADP-dependent oxidoreductase" evidence="3">
    <location>
        <begin position="136"/>
        <end position="250"/>
    </location>
</feature>
<dbReference type="PROSITE" id="PS00062">
    <property type="entry name" value="ALDOKETO_REDUCTASE_2"/>
    <property type="match status" value="1"/>
</dbReference>
<dbReference type="InterPro" id="IPR018170">
    <property type="entry name" value="Aldo/ket_reductase_CS"/>
</dbReference>
<feature type="domain" description="NADP-dependent oxidoreductase" evidence="3">
    <location>
        <begin position="317"/>
        <end position="570"/>
    </location>
</feature>
<dbReference type="EMBL" id="JAJJMA010237828">
    <property type="protein sequence ID" value="MCL7042661.1"/>
    <property type="molecule type" value="Genomic_DNA"/>
</dbReference>
<organism evidence="4 5">
    <name type="scientific">Papaver nudicaule</name>
    <name type="common">Iceland poppy</name>
    <dbReference type="NCBI Taxonomy" id="74823"/>
    <lineage>
        <taxon>Eukaryota</taxon>
        <taxon>Viridiplantae</taxon>
        <taxon>Streptophyta</taxon>
        <taxon>Embryophyta</taxon>
        <taxon>Tracheophyta</taxon>
        <taxon>Spermatophyta</taxon>
        <taxon>Magnoliopsida</taxon>
        <taxon>Ranunculales</taxon>
        <taxon>Papaveraceae</taxon>
        <taxon>Papaveroideae</taxon>
        <taxon>Papaver</taxon>
    </lineage>
</organism>
<proteinExistence type="predicted"/>
<dbReference type="GO" id="GO:0016616">
    <property type="term" value="F:oxidoreductase activity, acting on the CH-OH group of donors, NAD or NADP as acceptor"/>
    <property type="evidence" value="ECO:0007669"/>
    <property type="project" value="InterPro"/>
</dbReference>
<dbReference type="Proteomes" id="UP001177140">
    <property type="component" value="Unassembled WGS sequence"/>
</dbReference>
<dbReference type="PRINTS" id="PR00069">
    <property type="entry name" value="ALDKETRDTASE"/>
</dbReference>
<dbReference type="Pfam" id="PF00248">
    <property type="entry name" value="Aldo_ket_red"/>
    <property type="match status" value="3"/>
</dbReference>
<evidence type="ECO:0000313" key="5">
    <source>
        <dbReference type="Proteomes" id="UP001177140"/>
    </source>
</evidence>
<dbReference type="PROSITE" id="PS00798">
    <property type="entry name" value="ALDOKETO_REDUCTASE_1"/>
    <property type="match status" value="2"/>
</dbReference>
<dbReference type="SUPFAM" id="SSF51430">
    <property type="entry name" value="NAD(P)-linked oxidoreductase"/>
    <property type="match status" value="2"/>
</dbReference>
<accession>A0AA42AXC8</accession>
<dbReference type="InterPro" id="IPR044497">
    <property type="entry name" value="AKR4A/B"/>
</dbReference>
<dbReference type="PANTHER" id="PTHR11732">
    <property type="entry name" value="ALDO/KETO REDUCTASE"/>
    <property type="match status" value="1"/>
</dbReference>
<evidence type="ECO:0000313" key="4">
    <source>
        <dbReference type="EMBL" id="MCL7042661.1"/>
    </source>
</evidence>